<dbReference type="InterPro" id="IPR025110">
    <property type="entry name" value="AMP-bd_C"/>
</dbReference>
<dbReference type="GO" id="GO:0031956">
    <property type="term" value="F:medium-chain fatty acid-CoA ligase activity"/>
    <property type="evidence" value="ECO:0007669"/>
    <property type="project" value="TreeGrafter"/>
</dbReference>
<dbReference type="Pfam" id="PF13193">
    <property type="entry name" value="AMP-binding_C"/>
    <property type="match status" value="1"/>
</dbReference>
<dbReference type="AlphaFoldDB" id="D2AQJ4"/>
<dbReference type="GO" id="GO:0006631">
    <property type="term" value="P:fatty acid metabolic process"/>
    <property type="evidence" value="ECO:0007669"/>
    <property type="project" value="TreeGrafter"/>
</dbReference>
<dbReference type="InterPro" id="IPR042099">
    <property type="entry name" value="ANL_N_sf"/>
</dbReference>
<feature type="domain" description="AMP-binding enzyme C-terminal" evidence="4">
    <location>
        <begin position="453"/>
        <end position="529"/>
    </location>
</feature>
<evidence type="ECO:0000313" key="5">
    <source>
        <dbReference type="EMBL" id="ACZ84538.1"/>
    </source>
</evidence>
<dbReference type="Proteomes" id="UP000002029">
    <property type="component" value="Chromosome"/>
</dbReference>
<proteinExistence type="inferred from homology"/>
<keyword evidence="6" id="KW-1185">Reference proteome</keyword>
<dbReference type="STRING" id="479432.Sros_1545"/>
<sequence>MKRLHTEERIARYTAEGWWTEDTVDGLLRAQVEARPDAPAIVDPPNKAGLLPGDVKRLTWAELDREVDRVARVLLGRGIGAGDVVAVQLPNSVELAVTFLAVIRIGAVVTPFPVQYREYELNQLGALARAKAFVTASGPHSAVRAPEGVPVLVWGGELDTATGDPAADPSGGYAAHPADPVTICWTSGTEATPKGVPRCHYDWLAVAVTCVAAPGLTAGDVILNPFPMVNMAGIGGVFLPWLKTGAVLVQHHPFDLPTYLGQIAAERVTYTLAPPALLTMLLQQEAVLARTDLTTLTRIGSGSAPLPPPMVKGWQDRYGIAIINFFGSNEGVALLSDPVHMPDPEDRARFFPRPDAPGTTWPGTLGAVRTRLVDPLGGEITEHGVPGELRLAGPTVFSGYLPGTASADPFDDEGYLLTGDVFEIAGDEGQYLRYVDRAKDLVIRGGMNIAPAELESLVAGHPAVAEVAVVGYADEVLGERVCAVVVPEPGRSVDLASVVGFLRERGIASYKLPERLEVVGALPRNPLGKILKRDLKESLGGLPEGVNGR</sequence>
<dbReference type="InterPro" id="IPR000873">
    <property type="entry name" value="AMP-dep_synth/lig_dom"/>
</dbReference>
<dbReference type="Gene3D" id="3.30.300.30">
    <property type="match status" value="1"/>
</dbReference>
<dbReference type="EMBL" id="CP001814">
    <property type="protein sequence ID" value="ACZ84538.1"/>
    <property type="molecule type" value="Genomic_DNA"/>
</dbReference>
<dbReference type="Gene3D" id="3.40.50.12780">
    <property type="entry name" value="N-terminal domain of ligase-like"/>
    <property type="match status" value="1"/>
</dbReference>
<evidence type="ECO:0000259" key="4">
    <source>
        <dbReference type="Pfam" id="PF13193"/>
    </source>
</evidence>
<dbReference type="RefSeq" id="WP_012888283.1">
    <property type="nucleotide sequence ID" value="NC_013595.1"/>
</dbReference>
<keyword evidence="2 5" id="KW-0436">Ligase</keyword>
<reference evidence="5 6" key="1">
    <citation type="journal article" date="2010" name="Stand. Genomic Sci.">
        <title>Complete genome sequence of Streptosporangium roseum type strain (NI 9100).</title>
        <authorList>
            <person name="Nolan M."/>
            <person name="Sikorski J."/>
            <person name="Jando M."/>
            <person name="Lucas S."/>
            <person name="Lapidus A."/>
            <person name="Glavina Del Rio T."/>
            <person name="Chen F."/>
            <person name="Tice H."/>
            <person name="Pitluck S."/>
            <person name="Cheng J.F."/>
            <person name="Chertkov O."/>
            <person name="Sims D."/>
            <person name="Meincke L."/>
            <person name="Brettin T."/>
            <person name="Han C."/>
            <person name="Detter J.C."/>
            <person name="Bruce D."/>
            <person name="Goodwin L."/>
            <person name="Land M."/>
            <person name="Hauser L."/>
            <person name="Chang Y.J."/>
            <person name="Jeffries C.D."/>
            <person name="Ivanova N."/>
            <person name="Mavromatis K."/>
            <person name="Mikhailova N."/>
            <person name="Chen A."/>
            <person name="Palaniappan K."/>
            <person name="Chain P."/>
            <person name="Rohde M."/>
            <person name="Goker M."/>
            <person name="Bristow J."/>
            <person name="Eisen J.A."/>
            <person name="Markowitz V."/>
            <person name="Hugenholtz P."/>
            <person name="Kyrpides N.C."/>
            <person name="Klenk H.P."/>
        </authorList>
    </citation>
    <scope>NUCLEOTIDE SEQUENCE [LARGE SCALE GENOMIC DNA]</scope>
    <source>
        <strain evidence="6">ATCC 12428 / DSM 43021 / JCM 3005 / NI 9100</strain>
    </source>
</reference>
<dbReference type="InterPro" id="IPR045851">
    <property type="entry name" value="AMP-bd_C_sf"/>
</dbReference>
<organism evidence="5 6">
    <name type="scientific">Streptosporangium roseum (strain ATCC 12428 / DSM 43021 / JCM 3005 / KCTC 9067 / NCIMB 10171 / NRRL 2505 / NI 9100)</name>
    <dbReference type="NCBI Taxonomy" id="479432"/>
    <lineage>
        <taxon>Bacteria</taxon>
        <taxon>Bacillati</taxon>
        <taxon>Actinomycetota</taxon>
        <taxon>Actinomycetes</taxon>
        <taxon>Streptosporangiales</taxon>
        <taxon>Streptosporangiaceae</taxon>
        <taxon>Streptosporangium</taxon>
    </lineage>
</organism>
<dbReference type="PANTHER" id="PTHR43201">
    <property type="entry name" value="ACYL-COA SYNTHETASE"/>
    <property type="match status" value="1"/>
</dbReference>
<name>D2AQJ4_STRRD</name>
<dbReference type="SUPFAM" id="SSF56801">
    <property type="entry name" value="Acetyl-CoA synthetase-like"/>
    <property type="match status" value="1"/>
</dbReference>
<evidence type="ECO:0000259" key="3">
    <source>
        <dbReference type="Pfam" id="PF00501"/>
    </source>
</evidence>
<evidence type="ECO:0000256" key="1">
    <source>
        <dbReference type="ARBA" id="ARBA00006432"/>
    </source>
</evidence>
<gene>
    <name evidence="5" type="ordered locus">Sros_1545</name>
</gene>
<dbReference type="PANTHER" id="PTHR43201:SF5">
    <property type="entry name" value="MEDIUM-CHAIN ACYL-COA LIGASE ACSF2, MITOCHONDRIAL"/>
    <property type="match status" value="1"/>
</dbReference>
<protein>
    <submittedName>
        <fullName evidence="5">AMP-dependent synthetase and ligase</fullName>
    </submittedName>
</protein>
<dbReference type="Pfam" id="PF00501">
    <property type="entry name" value="AMP-binding"/>
    <property type="match status" value="1"/>
</dbReference>
<evidence type="ECO:0000313" key="6">
    <source>
        <dbReference type="Proteomes" id="UP000002029"/>
    </source>
</evidence>
<dbReference type="eggNOG" id="COG0318">
    <property type="taxonomic scope" value="Bacteria"/>
</dbReference>
<dbReference type="OrthoDB" id="9803968at2"/>
<dbReference type="KEGG" id="sro:Sros_1545"/>
<accession>D2AQJ4</accession>
<dbReference type="HOGENOM" id="CLU_000022_59_7_11"/>
<evidence type="ECO:0000256" key="2">
    <source>
        <dbReference type="ARBA" id="ARBA00022598"/>
    </source>
</evidence>
<feature type="domain" description="AMP-dependent synthetase/ligase" evidence="3">
    <location>
        <begin position="29"/>
        <end position="401"/>
    </location>
</feature>
<comment type="similarity">
    <text evidence="1">Belongs to the ATP-dependent AMP-binding enzyme family.</text>
</comment>